<dbReference type="InterPro" id="IPR019960">
    <property type="entry name" value="T1SS_VCA0849"/>
</dbReference>
<dbReference type="PRINTS" id="PR00313">
    <property type="entry name" value="CABNDNGRPT"/>
</dbReference>
<comment type="subcellular location">
    <subcellularLocation>
        <location evidence="1">Secreted</location>
    </subcellularLocation>
</comment>
<dbReference type="Gene3D" id="2.60.40.1200">
    <property type="match status" value="1"/>
</dbReference>
<dbReference type="InterPro" id="IPR018511">
    <property type="entry name" value="Hemolysin-typ_Ca-bd_CS"/>
</dbReference>
<evidence type="ECO:0000259" key="4">
    <source>
        <dbReference type="Pfam" id="PF17892"/>
    </source>
</evidence>
<protein>
    <recommendedName>
        <fullName evidence="4">Cadherin-like domain-containing protein</fullName>
    </recommendedName>
</protein>
<dbReference type="Pfam" id="PF00353">
    <property type="entry name" value="HemolysinCabind"/>
    <property type="match status" value="4"/>
</dbReference>
<keyword evidence="3" id="KW-0106">Calcium</keyword>
<dbReference type="InterPro" id="IPR001343">
    <property type="entry name" value="Hemolysn_Ca-bd"/>
</dbReference>
<dbReference type="Pfam" id="PF17892">
    <property type="entry name" value="Cadherin_5"/>
    <property type="match status" value="1"/>
</dbReference>
<dbReference type="Proteomes" id="UP001499915">
    <property type="component" value="Unassembled WGS sequence"/>
</dbReference>
<keyword evidence="2" id="KW-0964">Secreted</keyword>
<evidence type="ECO:0000256" key="3">
    <source>
        <dbReference type="ARBA" id="ARBA00022837"/>
    </source>
</evidence>
<evidence type="ECO:0000256" key="2">
    <source>
        <dbReference type="ARBA" id="ARBA00022525"/>
    </source>
</evidence>
<dbReference type="Gene3D" id="2.150.10.10">
    <property type="entry name" value="Serralysin-like metalloprotease, C-terminal"/>
    <property type="match status" value="2"/>
</dbReference>
<evidence type="ECO:0000256" key="1">
    <source>
        <dbReference type="ARBA" id="ARBA00004613"/>
    </source>
</evidence>
<evidence type="ECO:0000313" key="5">
    <source>
        <dbReference type="EMBL" id="GAA0693592.1"/>
    </source>
</evidence>
<comment type="caution">
    <text evidence="5">The sequence shown here is derived from an EMBL/GenBank/DDBJ whole genome shotgun (WGS) entry which is preliminary data.</text>
</comment>
<dbReference type="PROSITE" id="PS00330">
    <property type="entry name" value="HEMOLYSIN_CALCIUM"/>
    <property type="match status" value="3"/>
</dbReference>
<dbReference type="InterPro" id="IPR011049">
    <property type="entry name" value="Serralysin-like_metalloprot_C"/>
</dbReference>
<reference evidence="5 6" key="1">
    <citation type="journal article" date="2019" name="Int. J. Syst. Evol. Microbiol.">
        <title>The Global Catalogue of Microorganisms (GCM) 10K type strain sequencing project: providing services to taxonomists for standard genome sequencing and annotation.</title>
        <authorList>
            <consortium name="The Broad Institute Genomics Platform"/>
            <consortium name="The Broad Institute Genome Sequencing Center for Infectious Disease"/>
            <person name="Wu L."/>
            <person name="Ma J."/>
        </authorList>
    </citation>
    <scope>NUCLEOTIDE SEQUENCE [LARGE SCALE GENOMIC DNA]</scope>
    <source>
        <strain evidence="5 6">JCM 15134</strain>
    </source>
</reference>
<keyword evidence="6" id="KW-1185">Reference proteome</keyword>
<dbReference type="InterPro" id="IPR050557">
    <property type="entry name" value="RTX_toxin/Mannuronan_C5-epim"/>
</dbReference>
<sequence>MSDTSRTGFDTSVAGTHGTLYLNSATGAYEYVLTSNIEGWDDGETFTEQFTFSVSDGDDALVTQPYNVVISGANDLSDGDEVVTIDEDTTATGPNLLANVVDPEASDTHSITQFQVEGDTTVYQAGQTVEMDGVGSLTINSDGSYSFVPLANYSGPVPVATYTVTDGTDTDTSTLTINVNEVLDPPVIYDGSDWQVGSKLIQPKGTGNITFTAGGKIHFDFYVTDPDAQLSITPDDLAALNALGLDVSITEVRDGSNNTTFFRVSVTNTTDGAVVIDNSQKVGLEWANVSKNLSEVGFINSDEYVLLNNDGNSAPLITGPGNTFDAYDPAADNSGVDLIWASSDPNGQEFVQAIPITEPGETIDGGAGNDIIFGDPGIDSADVSNDVISGGAGSDIIDGRAGTDTLLGDEGDDVIFGGYGDDTINGGADNDLLFGGLGNDSLAGGTGNDVLVGGKGNDILSGGEGDDIFRFDVGDADGSTDTITDFDIGNANGHGNDVLDISDLLDPSGSNVIDSTNIGDYLDASFDNGTGQTTISVFSGGDATDPAATPDQVIVVNGDLATDLNMLVDNGTIVVDNS</sequence>
<dbReference type="InterPro" id="IPR041690">
    <property type="entry name" value="Cadherin_5"/>
</dbReference>
<evidence type="ECO:0000313" key="6">
    <source>
        <dbReference type="Proteomes" id="UP001499915"/>
    </source>
</evidence>
<proteinExistence type="predicted"/>
<gene>
    <name evidence="5" type="ORF">GCM10009104_21190</name>
</gene>
<feature type="domain" description="Cadherin-like" evidence="4">
    <location>
        <begin position="82"/>
        <end position="180"/>
    </location>
</feature>
<dbReference type="NCBIfam" id="TIGR03661">
    <property type="entry name" value="T1SS_VCA0849"/>
    <property type="match status" value="1"/>
</dbReference>
<organism evidence="5 6">
    <name type="scientific">Marinobacterium maritimum</name>
    <dbReference type="NCBI Taxonomy" id="500162"/>
    <lineage>
        <taxon>Bacteria</taxon>
        <taxon>Pseudomonadati</taxon>
        <taxon>Pseudomonadota</taxon>
        <taxon>Gammaproteobacteria</taxon>
        <taxon>Oceanospirillales</taxon>
        <taxon>Oceanospirillaceae</taxon>
        <taxon>Marinobacterium</taxon>
    </lineage>
</organism>
<dbReference type="PANTHER" id="PTHR38340">
    <property type="entry name" value="S-LAYER PROTEIN"/>
    <property type="match status" value="1"/>
</dbReference>
<dbReference type="EMBL" id="BAAAET010000002">
    <property type="protein sequence ID" value="GAA0693592.1"/>
    <property type="molecule type" value="Genomic_DNA"/>
</dbReference>
<dbReference type="SUPFAM" id="SSF51120">
    <property type="entry name" value="beta-Roll"/>
    <property type="match status" value="1"/>
</dbReference>
<name>A0ABN1I6Z0_9GAMM</name>
<accession>A0ABN1I6Z0</accession>
<dbReference type="PANTHER" id="PTHR38340:SF1">
    <property type="entry name" value="S-LAYER PROTEIN"/>
    <property type="match status" value="1"/>
</dbReference>